<protein>
    <submittedName>
        <fullName evidence="2">Uncharacterized protein</fullName>
    </submittedName>
</protein>
<gene>
    <name evidence="2" type="ORF">XA68_10711</name>
</gene>
<name>A0A2A9PQI8_OPHUN</name>
<reference evidence="2 3" key="2">
    <citation type="journal article" date="2017" name="Sci. Rep.">
        <title>Ant-infecting Ophiocordyceps genomes reveal a high diversity of potential behavioral manipulation genes and a possible major role for enterotoxins.</title>
        <authorList>
            <person name="de Bekker C."/>
            <person name="Ohm R.A."/>
            <person name="Evans H.C."/>
            <person name="Brachmann A."/>
            <person name="Hughes D.P."/>
        </authorList>
    </citation>
    <scope>NUCLEOTIDE SEQUENCE [LARGE SCALE GENOMIC DNA]</scope>
    <source>
        <strain evidence="2 3">SC16a</strain>
    </source>
</reference>
<dbReference type="EMBL" id="LAZP02000012">
    <property type="protein sequence ID" value="PFH62960.1"/>
    <property type="molecule type" value="Genomic_DNA"/>
</dbReference>
<accession>A0A2A9PQI8</accession>
<dbReference type="AlphaFoldDB" id="A0A2A9PQI8"/>
<dbReference type="Proteomes" id="UP000037136">
    <property type="component" value="Unassembled WGS sequence"/>
</dbReference>
<evidence type="ECO:0000256" key="1">
    <source>
        <dbReference type="SAM" id="MobiDB-lite"/>
    </source>
</evidence>
<evidence type="ECO:0000313" key="3">
    <source>
        <dbReference type="Proteomes" id="UP000037136"/>
    </source>
</evidence>
<feature type="region of interest" description="Disordered" evidence="1">
    <location>
        <begin position="1"/>
        <end position="24"/>
    </location>
</feature>
<sequence>MEARSLCKVYSARGGSDSPPTHPAQVEDLYYAPQTEAFQLEHAAQFAMLPQCASIAKPLRVEWNDSSLA</sequence>
<comment type="caution">
    <text evidence="2">The sequence shown here is derived from an EMBL/GenBank/DDBJ whole genome shotgun (WGS) entry which is preliminary data.</text>
</comment>
<proteinExistence type="predicted"/>
<evidence type="ECO:0000313" key="2">
    <source>
        <dbReference type="EMBL" id="PFH62960.1"/>
    </source>
</evidence>
<keyword evidence="3" id="KW-1185">Reference proteome</keyword>
<reference evidence="2 3" key="1">
    <citation type="journal article" date="2015" name="BMC Genomics">
        <title>Gene expression during zombie ant biting behavior reflects the complexity underlying fungal parasitic behavioral manipulation.</title>
        <authorList>
            <person name="de Bekker C."/>
            <person name="Ohm R.A."/>
            <person name="Loreto R.G."/>
            <person name="Sebastian A."/>
            <person name="Albert I."/>
            <person name="Merrow M."/>
            <person name="Brachmann A."/>
            <person name="Hughes D.P."/>
        </authorList>
    </citation>
    <scope>NUCLEOTIDE SEQUENCE [LARGE SCALE GENOMIC DNA]</scope>
    <source>
        <strain evidence="2 3">SC16a</strain>
    </source>
</reference>
<organism evidence="2 3">
    <name type="scientific">Ophiocordyceps unilateralis</name>
    <name type="common">Zombie-ant fungus</name>
    <name type="synonym">Torrubia unilateralis</name>
    <dbReference type="NCBI Taxonomy" id="268505"/>
    <lineage>
        <taxon>Eukaryota</taxon>
        <taxon>Fungi</taxon>
        <taxon>Dikarya</taxon>
        <taxon>Ascomycota</taxon>
        <taxon>Pezizomycotina</taxon>
        <taxon>Sordariomycetes</taxon>
        <taxon>Hypocreomycetidae</taxon>
        <taxon>Hypocreales</taxon>
        <taxon>Ophiocordycipitaceae</taxon>
        <taxon>Ophiocordyceps</taxon>
    </lineage>
</organism>